<dbReference type="Pfam" id="PF17667">
    <property type="entry name" value="Pkinase_fungal"/>
    <property type="match status" value="1"/>
</dbReference>
<evidence type="ECO:0000259" key="1">
    <source>
        <dbReference type="Pfam" id="PF17667"/>
    </source>
</evidence>
<evidence type="ECO:0000313" key="3">
    <source>
        <dbReference type="Proteomes" id="UP001385951"/>
    </source>
</evidence>
<keyword evidence="3" id="KW-1185">Reference proteome</keyword>
<dbReference type="InterPro" id="IPR040976">
    <property type="entry name" value="Pkinase_fungal"/>
</dbReference>
<sequence>MTDSSQSFDQVRYNLCEYLEGRVAEVSLDVFKSSVLPTLSPGALNKLDDTVAHLVSNDRWNDFLEDPAHSTDREDVVFANLPKLIDNIAKAVAPVLQVGCEENSVTWKAGVYPSPAKNFRIDGNLHGTYYLANIAPTTTETPPTADDLSLAQSAHNVVWLYELKKAYDAFSVQGNRGNIIRAASHVLNDRRRRFTFALTIENCTARLWFFSRFLVMVSDSFDWIKDRTHFIHFIAALSIASEYQLGFDPSIERVIEDNRIKYNIKYCGKWYRVLEDLSDFKAGWILGPATRVWKVKELKDKSVDSTLIGRIRVMKDVWIDEDALSEKEILDDIISKINVVNPVATVDPALAADHFIEIMADVRLETTNPSGEQEGDCTSDIFRGVLPSRGSRGISVSQLSETAENGMFNASYSQRPYPEASPAHLERKNPQFKGCTARQHRRILYAEYGKPLHEILCDHEKLFRSLGGIGKGKIFVSSTYTRVLSH</sequence>
<dbReference type="EMBL" id="JASBNA010000051">
    <property type="protein sequence ID" value="KAK7680249.1"/>
    <property type="molecule type" value="Genomic_DNA"/>
</dbReference>
<gene>
    <name evidence="2" type="ORF">QCA50_016758</name>
</gene>
<comment type="caution">
    <text evidence="2">The sequence shown here is derived from an EMBL/GenBank/DDBJ whole genome shotgun (WGS) entry which is preliminary data.</text>
</comment>
<evidence type="ECO:0000313" key="2">
    <source>
        <dbReference type="EMBL" id="KAK7680249.1"/>
    </source>
</evidence>
<protein>
    <recommendedName>
        <fullName evidence="1">Fungal-type protein kinase domain-containing protein</fullName>
    </recommendedName>
</protein>
<dbReference type="AlphaFoldDB" id="A0AAW0FL18"/>
<name>A0AAW0FL18_9APHY</name>
<feature type="domain" description="Fungal-type protein kinase" evidence="1">
    <location>
        <begin position="152"/>
        <end position="455"/>
    </location>
</feature>
<dbReference type="Proteomes" id="UP001385951">
    <property type="component" value="Unassembled WGS sequence"/>
</dbReference>
<proteinExistence type="predicted"/>
<organism evidence="2 3">
    <name type="scientific">Cerrena zonata</name>
    <dbReference type="NCBI Taxonomy" id="2478898"/>
    <lineage>
        <taxon>Eukaryota</taxon>
        <taxon>Fungi</taxon>
        <taxon>Dikarya</taxon>
        <taxon>Basidiomycota</taxon>
        <taxon>Agaricomycotina</taxon>
        <taxon>Agaricomycetes</taxon>
        <taxon>Polyporales</taxon>
        <taxon>Cerrenaceae</taxon>
        <taxon>Cerrena</taxon>
    </lineage>
</organism>
<accession>A0AAW0FL18</accession>
<reference evidence="2 3" key="1">
    <citation type="submission" date="2022-09" db="EMBL/GenBank/DDBJ databases">
        <authorList>
            <person name="Palmer J.M."/>
        </authorList>
    </citation>
    <scope>NUCLEOTIDE SEQUENCE [LARGE SCALE GENOMIC DNA]</scope>
    <source>
        <strain evidence="2 3">DSM 7382</strain>
    </source>
</reference>